<keyword evidence="2" id="KW-1185">Reference proteome</keyword>
<proteinExistence type="predicted"/>
<comment type="caution">
    <text evidence="1">The sequence shown here is derived from an EMBL/GenBank/DDBJ whole genome shotgun (WGS) entry which is preliminary data.</text>
</comment>
<sequence>MGLKNIVDKVKEEIKVLQGDASKDKVYANEQEFADEAAALAAFKRSQEKLFDVNRWSELEGFNSTFTLYDANGNPAENEVAQEGFYMQIILPASPIENWVRITDVRRQDNLVEFTVHPSEKPKPTNEGREVTQHFFVKEASSTFRVTKEGIKLAAFEIGKNETINNTGEEAGNRALLNTLVAEGGWAGVQALQWDKLTRYLVHLEEPPTADTANA</sequence>
<accession>A0A364RBT3</accession>
<dbReference type="RefSeq" id="WP_112306468.1">
    <property type="nucleotide sequence ID" value="NZ_QMDV01000004.1"/>
</dbReference>
<evidence type="ECO:0000313" key="2">
    <source>
        <dbReference type="Proteomes" id="UP000251692"/>
    </source>
</evidence>
<reference evidence="1 2" key="2">
    <citation type="submission" date="2018-07" db="EMBL/GenBank/DDBJ databases">
        <title>Pontibacter sp. 2b14 genomic sequence and assembly.</title>
        <authorList>
            <person name="Du Z.-J."/>
        </authorList>
    </citation>
    <scope>NUCLEOTIDE SEQUENCE [LARGE SCALE GENOMIC DNA]</scope>
    <source>
        <strain evidence="1 2">2b14</strain>
    </source>
</reference>
<reference evidence="1 2" key="1">
    <citation type="submission" date="2018-06" db="EMBL/GenBank/DDBJ databases">
        <authorList>
            <person name="Liu Z.-W."/>
        </authorList>
    </citation>
    <scope>NUCLEOTIDE SEQUENCE [LARGE SCALE GENOMIC DNA]</scope>
    <source>
        <strain evidence="1 2">2b14</strain>
    </source>
</reference>
<organism evidence="1 2">
    <name type="scientific">Pontibacter arcticus</name>
    <dbReference type="NCBI Taxonomy" id="2080288"/>
    <lineage>
        <taxon>Bacteria</taxon>
        <taxon>Pseudomonadati</taxon>
        <taxon>Bacteroidota</taxon>
        <taxon>Cytophagia</taxon>
        <taxon>Cytophagales</taxon>
        <taxon>Hymenobacteraceae</taxon>
        <taxon>Pontibacter</taxon>
    </lineage>
</organism>
<dbReference type="OrthoDB" id="947646at2"/>
<gene>
    <name evidence="1" type="ORF">DP923_13895</name>
</gene>
<dbReference type="AlphaFoldDB" id="A0A364RBT3"/>
<dbReference type="Proteomes" id="UP000251692">
    <property type="component" value="Unassembled WGS sequence"/>
</dbReference>
<evidence type="ECO:0000313" key="1">
    <source>
        <dbReference type="EMBL" id="RAU81788.1"/>
    </source>
</evidence>
<protein>
    <submittedName>
        <fullName evidence="1">Uncharacterized protein</fullName>
    </submittedName>
</protein>
<dbReference type="EMBL" id="QMDV01000004">
    <property type="protein sequence ID" value="RAU81788.1"/>
    <property type="molecule type" value="Genomic_DNA"/>
</dbReference>
<name>A0A364RBT3_9BACT</name>